<keyword evidence="4 7" id="KW-0863">Zinc-finger</keyword>
<dbReference type="InterPro" id="IPR036236">
    <property type="entry name" value="Znf_C2H2_sf"/>
</dbReference>
<evidence type="ECO:0000256" key="3">
    <source>
        <dbReference type="ARBA" id="ARBA00022737"/>
    </source>
</evidence>
<organism evidence="10">
    <name type="scientific">Oikopleura dioica</name>
    <name type="common">Tunicate</name>
    <dbReference type="NCBI Taxonomy" id="34765"/>
    <lineage>
        <taxon>Eukaryota</taxon>
        <taxon>Metazoa</taxon>
        <taxon>Chordata</taxon>
        <taxon>Tunicata</taxon>
        <taxon>Appendicularia</taxon>
        <taxon>Copelata</taxon>
        <taxon>Oikopleuridae</taxon>
        <taxon>Oikopleura</taxon>
    </lineage>
</organism>
<dbReference type="InterPro" id="IPR050888">
    <property type="entry name" value="ZnF_C2H2-type_TF"/>
</dbReference>
<gene>
    <name evidence="10" type="ORF">GSOID_T00029314001</name>
</gene>
<keyword evidence="6" id="KW-0539">Nucleus</keyword>
<feature type="compositionally biased region" description="Polar residues" evidence="8">
    <location>
        <begin position="55"/>
        <end position="82"/>
    </location>
</feature>
<evidence type="ECO:0000256" key="1">
    <source>
        <dbReference type="ARBA" id="ARBA00004123"/>
    </source>
</evidence>
<dbReference type="SMART" id="SM00355">
    <property type="entry name" value="ZnF_C2H2"/>
    <property type="match status" value="9"/>
</dbReference>
<evidence type="ECO:0000259" key="9">
    <source>
        <dbReference type="PROSITE" id="PS50157"/>
    </source>
</evidence>
<dbReference type="Gene3D" id="3.30.160.60">
    <property type="entry name" value="Classic Zinc Finger"/>
    <property type="match status" value="2"/>
</dbReference>
<dbReference type="SUPFAM" id="SSF57667">
    <property type="entry name" value="beta-beta-alpha zinc fingers"/>
    <property type="match status" value="1"/>
</dbReference>
<reference evidence="10" key="1">
    <citation type="journal article" date="2010" name="Science">
        <title>Plasticity of animal genome architecture unmasked by rapid evolution of a pelagic tunicate.</title>
        <authorList>
            <person name="Denoeud F."/>
            <person name="Henriet S."/>
            <person name="Mungpakdee S."/>
            <person name="Aury J.M."/>
            <person name="Da Silva C."/>
            <person name="Brinkmann H."/>
            <person name="Mikhaleva J."/>
            <person name="Olsen L.C."/>
            <person name="Jubin C."/>
            <person name="Canestro C."/>
            <person name="Bouquet J.M."/>
            <person name="Danks G."/>
            <person name="Poulain J."/>
            <person name="Campsteijn C."/>
            <person name="Adamski M."/>
            <person name="Cross I."/>
            <person name="Yadetie F."/>
            <person name="Muffato M."/>
            <person name="Louis A."/>
            <person name="Butcher S."/>
            <person name="Tsagkogeorga G."/>
            <person name="Konrad A."/>
            <person name="Singh S."/>
            <person name="Jensen M.F."/>
            <person name="Cong E.H."/>
            <person name="Eikeseth-Otteraa H."/>
            <person name="Noel B."/>
            <person name="Anthouard V."/>
            <person name="Porcel B.M."/>
            <person name="Kachouri-Lafond R."/>
            <person name="Nishino A."/>
            <person name="Ugolini M."/>
            <person name="Chourrout P."/>
            <person name="Nishida H."/>
            <person name="Aasland R."/>
            <person name="Huzurbazar S."/>
            <person name="Westhof E."/>
            <person name="Delsuc F."/>
            <person name="Lehrach H."/>
            <person name="Reinhardt R."/>
            <person name="Weissenbach J."/>
            <person name="Roy S.W."/>
            <person name="Artiguenave F."/>
            <person name="Postlethwait J.H."/>
            <person name="Manak J.R."/>
            <person name="Thompson E.M."/>
            <person name="Jaillon O."/>
            <person name="Du Pasquier L."/>
            <person name="Boudinot P."/>
            <person name="Liberles D.A."/>
            <person name="Volff J.N."/>
            <person name="Philippe H."/>
            <person name="Lenhard B."/>
            <person name="Roest Crollius H."/>
            <person name="Wincker P."/>
            <person name="Chourrout D."/>
        </authorList>
    </citation>
    <scope>NUCLEOTIDE SEQUENCE [LARGE SCALE GENOMIC DNA]</scope>
</reference>
<dbReference type="InterPro" id="IPR013087">
    <property type="entry name" value="Znf_C2H2_type"/>
</dbReference>
<evidence type="ECO:0000256" key="5">
    <source>
        <dbReference type="ARBA" id="ARBA00022833"/>
    </source>
</evidence>
<keyword evidence="2" id="KW-0479">Metal-binding</keyword>
<evidence type="ECO:0000256" key="4">
    <source>
        <dbReference type="ARBA" id="ARBA00022771"/>
    </source>
</evidence>
<proteinExistence type="predicted"/>
<dbReference type="PROSITE" id="PS50157">
    <property type="entry name" value="ZINC_FINGER_C2H2_2"/>
    <property type="match status" value="1"/>
</dbReference>
<dbReference type="Proteomes" id="UP000011014">
    <property type="component" value="Unassembled WGS sequence"/>
</dbReference>
<feature type="region of interest" description="Disordered" evidence="8">
    <location>
        <begin position="55"/>
        <end position="93"/>
    </location>
</feature>
<keyword evidence="3" id="KW-0677">Repeat</keyword>
<evidence type="ECO:0000313" key="10">
    <source>
        <dbReference type="EMBL" id="CBY43715.1"/>
    </source>
</evidence>
<sequence>MTVWECSVCWQVIEEHRASDIRKHRISHIRENDWANLEKSVSISKTRHWLNEQTEQANLSSTQNSVGDSPCTSFESPGSNFSVDEPPLETSQKKAAKVELPVPALASETSKPRRSLYKCDFCEFKAKRDGIVRHVKDVHEEKFHKWRTKESDVLFLPCDVCDQFFASMDDRAAHFKSEHLKPESISRAPKRGAIEIQDSKNLSPADSVRLFVRKKLEMRNPRSKSKTRESLLNLCKQYKEASSSKSVDIEREKIDVISRCPRSRTEAFFSGRLSVCPYQPCEASFKNSLALEAHVSRKHTDKWDHFMRSLDRPYQCPTCSWRYSSSQSLREHQRKYKKTCATYIPTSECSRELIFEESSLKSAEELPENPADRRPYIIDDVIDRARRLCPFNEHFHCQFRFSSEDKFADHIQKWHPDRFDEYMRCIDRPFICESCDFRFRDIDELRLHKQLRQGVCSSYNRDLHDIYIRKRPRSDINEFDDSFSECDSDKIFEDSALLGEQFKDEAGEIKEEPEILDEEDNTPNLPKIKIKTYSELINCPYCDISYNLDEDSRAPYKLLTHISTHHPQMNAAFRRLKTTLLPYQCIVCRFCFVDRKQLAEHDCEKSLDVPSIIEVMCDHCEAKLCSEPRHSKDMIDSHMKKRHYDQYLQFRMKRSDYFTVKCRGCLFYFSSEKALDRHQENCLHPVN</sequence>
<dbReference type="GO" id="GO:0008270">
    <property type="term" value="F:zinc ion binding"/>
    <property type="evidence" value="ECO:0007669"/>
    <property type="project" value="UniProtKB-KW"/>
</dbReference>
<protein>
    <recommendedName>
        <fullName evidence="9">C2H2-type domain-containing protein</fullName>
    </recommendedName>
</protein>
<dbReference type="EMBL" id="FN654330">
    <property type="protein sequence ID" value="CBY43715.1"/>
    <property type="molecule type" value="Genomic_DNA"/>
</dbReference>
<evidence type="ECO:0000256" key="6">
    <source>
        <dbReference type="ARBA" id="ARBA00023242"/>
    </source>
</evidence>
<dbReference type="AlphaFoldDB" id="E4Y8Y2"/>
<feature type="domain" description="C2H2-type" evidence="9">
    <location>
        <begin position="314"/>
        <end position="336"/>
    </location>
</feature>
<accession>E4Y8Y2</accession>
<dbReference type="GO" id="GO:0005634">
    <property type="term" value="C:nucleus"/>
    <property type="evidence" value="ECO:0007669"/>
    <property type="project" value="UniProtKB-SubCell"/>
</dbReference>
<comment type="subcellular location">
    <subcellularLocation>
        <location evidence="1">Nucleus</location>
    </subcellularLocation>
</comment>
<dbReference type="PANTHER" id="PTHR24406">
    <property type="entry name" value="TRANSCRIPTIONAL REPRESSOR CTCFL-RELATED"/>
    <property type="match status" value="1"/>
</dbReference>
<dbReference type="PROSITE" id="PS00028">
    <property type="entry name" value="ZINC_FINGER_C2H2_1"/>
    <property type="match status" value="2"/>
</dbReference>
<evidence type="ECO:0000256" key="8">
    <source>
        <dbReference type="SAM" id="MobiDB-lite"/>
    </source>
</evidence>
<keyword evidence="5" id="KW-0862">Zinc</keyword>
<evidence type="ECO:0000256" key="2">
    <source>
        <dbReference type="ARBA" id="ARBA00022723"/>
    </source>
</evidence>
<evidence type="ECO:0000256" key="7">
    <source>
        <dbReference type="PROSITE-ProRule" id="PRU00042"/>
    </source>
</evidence>
<name>E4Y8Y2_OIKDI</name>